<sequence>MKVNLYVTYYELLHLQASVPINNKMFWVLDEFLSIIEEEMDKEV</sequence>
<organism evidence="1">
    <name type="scientific">Siphoviridae sp. ct2vX3</name>
    <dbReference type="NCBI Taxonomy" id="2825318"/>
    <lineage>
        <taxon>Viruses</taxon>
        <taxon>Duplodnaviria</taxon>
        <taxon>Heunggongvirae</taxon>
        <taxon>Uroviricota</taxon>
        <taxon>Caudoviricetes</taxon>
    </lineage>
</organism>
<dbReference type="EMBL" id="BK015535">
    <property type="protein sequence ID" value="DAE11629.1"/>
    <property type="molecule type" value="Genomic_DNA"/>
</dbReference>
<reference evidence="1" key="1">
    <citation type="journal article" date="2021" name="Proc. Natl. Acad. Sci. U.S.A.">
        <title>A Catalog of Tens of Thousands of Viruses from Human Metagenomes Reveals Hidden Associations with Chronic Diseases.</title>
        <authorList>
            <person name="Tisza M.J."/>
            <person name="Buck C.B."/>
        </authorList>
    </citation>
    <scope>NUCLEOTIDE SEQUENCE</scope>
    <source>
        <strain evidence="1">Ct2vX3</strain>
    </source>
</reference>
<accession>A0A8S5PZ04</accession>
<evidence type="ECO:0000313" key="1">
    <source>
        <dbReference type="EMBL" id="DAE11629.1"/>
    </source>
</evidence>
<name>A0A8S5PZ04_9CAUD</name>
<protein>
    <submittedName>
        <fullName evidence="1">Uncharacterized protein</fullName>
    </submittedName>
</protein>
<proteinExistence type="predicted"/>